<dbReference type="PANTHER" id="PTHR13891">
    <property type="entry name" value="CYTOCHROME C OXIDASE ASSEMBLY FACTOR 7"/>
    <property type="match status" value="1"/>
</dbReference>
<organism evidence="3 4">
    <name type="scientific">Thraustotheca clavata</name>
    <dbReference type="NCBI Taxonomy" id="74557"/>
    <lineage>
        <taxon>Eukaryota</taxon>
        <taxon>Sar</taxon>
        <taxon>Stramenopiles</taxon>
        <taxon>Oomycota</taxon>
        <taxon>Saprolegniomycetes</taxon>
        <taxon>Saprolegniales</taxon>
        <taxon>Achlyaceae</taxon>
        <taxon>Thraustotheca</taxon>
    </lineage>
</organism>
<keyword evidence="4" id="KW-1185">Reference proteome</keyword>
<sequence length="238" mass="26219">MTDARPSEVARLNEELEKRHYEFVSNCDDGNGDPSACHSYGEWLAVIDKQYDQAAKVYKKNCDVKQYGASCFNYGRLVLAGKGVEASDQVAVEHFSALKDAKECENVEKACELNHTHGCHHLGLMYLSGMGIEKNLEKGMAAIEKACNDGEGSSCYRLGGMYLTSQSKYGMKRDVIKAKAYLEQACDANFAPACHNLAVMYKKGDAGVPKNDKLYEEYSEKTKFLVQQAGGMAGFKTA</sequence>
<reference evidence="3 4" key="1">
    <citation type="journal article" date="2014" name="Genome Biol. Evol.">
        <title>The secreted proteins of Achlya hypogyna and Thraustotheca clavata identify the ancestral oomycete secretome and reveal gene acquisitions by horizontal gene transfer.</title>
        <authorList>
            <person name="Misner I."/>
            <person name="Blouin N."/>
            <person name="Leonard G."/>
            <person name="Richards T.A."/>
            <person name="Lane C.E."/>
        </authorList>
    </citation>
    <scope>NUCLEOTIDE SEQUENCE [LARGE SCALE GENOMIC DNA]</scope>
    <source>
        <strain evidence="3 4">ATCC 34112</strain>
    </source>
</reference>
<dbReference type="Gene3D" id="1.25.40.10">
    <property type="entry name" value="Tetratricopeptide repeat domain"/>
    <property type="match status" value="1"/>
</dbReference>
<dbReference type="AlphaFoldDB" id="A0A1W0A6X0"/>
<dbReference type="InterPro" id="IPR011990">
    <property type="entry name" value="TPR-like_helical_dom_sf"/>
</dbReference>
<accession>A0A1W0A6X0</accession>
<name>A0A1W0A6X0_9STRA</name>
<dbReference type="InterPro" id="IPR006597">
    <property type="entry name" value="Sel1-like"/>
</dbReference>
<dbReference type="STRING" id="74557.A0A1W0A6X0"/>
<dbReference type="SUPFAM" id="SSF81901">
    <property type="entry name" value="HCP-like"/>
    <property type="match status" value="2"/>
</dbReference>
<evidence type="ECO:0000256" key="1">
    <source>
        <dbReference type="ARBA" id="ARBA00008486"/>
    </source>
</evidence>
<comment type="caution">
    <text evidence="3">The sequence shown here is derived from an EMBL/GenBank/DDBJ whole genome shotgun (WGS) entry which is preliminary data.</text>
</comment>
<evidence type="ECO:0000256" key="2">
    <source>
        <dbReference type="ARBA" id="ARBA00022737"/>
    </source>
</evidence>
<gene>
    <name evidence="3" type="ORF">THRCLA_01967</name>
</gene>
<comment type="similarity">
    <text evidence="1">Belongs to the hcp beta-lactamase family.</text>
</comment>
<dbReference type="Proteomes" id="UP000243217">
    <property type="component" value="Unassembled WGS sequence"/>
</dbReference>
<evidence type="ECO:0000313" key="4">
    <source>
        <dbReference type="Proteomes" id="UP000243217"/>
    </source>
</evidence>
<protein>
    <submittedName>
        <fullName evidence="3">Hcp beta-lactamase</fullName>
    </submittedName>
</protein>
<dbReference type="OrthoDB" id="272077at2759"/>
<dbReference type="PANTHER" id="PTHR13891:SF1">
    <property type="entry name" value="CYTOCHROME C OXIDASE ASSEMBLY FACTOR 7"/>
    <property type="match status" value="1"/>
</dbReference>
<dbReference type="EMBL" id="JNBS01000399">
    <property type="protein sequence ID" value="OQS05958.1"/>
    <property type="molecule type" value="Genomic_DNA"/>
</dbReference>
<dbReference type="Pfam" id="PF08238">
    <property type="entry name" value="Sel1"/>
    <property type="match status" value="4"/>
</dbReference>
<proteinExistence type="inferred from homology"/>
<dbReference type="InterPro" id="IPR040239">
    <property type="entry name" value="HcpB-like"/>
</dbReference>
<keyword evidence="2" id="KW-0677">Repeat</keyword>
<dbReference type="SMART" id="SM00671">
    <property type="entry name" value="SEL1"/>
    <property type="match status" value="4"/>
</dbReference>
<evidence type="ECO:0000313" key="3">
    <source>
        <dbReference type="EMBL" id="OQS05958.1"/>
    </source>
</evidence>